<dbReference type="InterPro" id="IPR036291">
    <property type="entry name" value="NAD(P)-bd_dom_sf"/>
</dbReference>
<proteinExistence type="predicted"/>
<dbReference type="InterPro" id="IPR016040">
    <property type="entry name" value="NAD(P)-bd_dom"/>
</dbReference>
<dbReference type="AlphaFoldDB" id="A0A7W8Z1U5"/>
<reference evidence="2 3" key="1">
    <citation type="submission" date="2020-08" db="EMBL/GenBank/DDBJ databases">
        <title>Sequencing the genomes of 1000 actinobacteria strains.</title>
        <authorList>
            <person name="Klenk H.-P."/>
        </authorList>
    </citation>
    <scope>NUCLEOTIDE SEQUENCE [LARGE SCALE GENOMIC DNA]</scope>
    <source>
        <strain evidence="2 3">DSM 45790</strain>
    </source>
</reference>
<feature type="domain" description="NAD(P)-binding" evidence="1">
    <location>
        <begin position="6"/>
        <end position="178"/>
    </location>
</feature>
<dbReference type="Gene3D" id="3.40.50.720">
    <property type="entry name" value="NAD(P)-binding Rossmann-like Domain"/>
    <property type="match status" value="1"/>
</dbReference>
<dbReference type="EMBL" id="JACHBR010000001">
    <property type="protein sequence ID" value="MBB5625894.1"/>
    <property type="molecule type" value="Genomic_DNA"/>
</dbReference>
<dbReference type="InterPro" id="IPR051604">
    <property type="entry name" value="Ergot_Alk_Oxidoreductase"/>
</dbReference>
<sequence>MIVVTGATGSVGRHVTAGLLAQGHKVRALTRDPARASIPWQAEVVRGDLSQPDDLGDALRGARAVYLMAMGGAPRRFAELAERCGVERIVVLSTSDVLDDVERRPDAVAEAHAAFEHAVARTGMRWTFLRPNEFAGNSLHWAPQIMAGDVVRAPYPLARTAPIHERDIAAVAVLALTQDGHHGAKYVLTGPRAITHADQLDLIGAAIGRTLRMEEIPADQAREQMTRYAPPAIVEAVLGRLAAVVHQPSTPTDTVERVTGRPPYSFADWAREHAADFRSSPATLASTSPVDT</sequence>
<dbReference type="PANTHER" id="PTHR43162:SF1">
    <property type="entry name" value="PRESTALK A DIFFERENTIATION PROTEIN A"/>
    <property type="match status" value="1"/>
</dbReference>
<accession>A0A7W8Z1U5</accession>
<gene>
    <name evidence="2" type="ORF">BJ981_001593</name>
</gene>
<protein>
    <submittedName>
        <fullName evidence="2">Uncharacterized protein YbjT (DUF2867 family)</fullName>
    </submittedName>
</protein>
<dbReference type="RefSeq" id="WP_184609433.1">
    <property type="nucleotide sequence ID" value="NZ_BOOS01000037.1"/>
</dbReference>
<evidence type="ECO:0000313" key="2">
    <source>
        <dbReference type="EMBL" id="MBB5625894.1"/>
    </source>
</evidence>
<dbReference type="Proteomes" id="UP000588112">
    <property type="component" value="Unassembled WGS sequence"/>
</dbReference>
<dbReference type="Pfam" id="PF13460">
    <property type="entry name" value="NAD_binding_10"/>
    <property type="match status" value="1"/>
</dbReference>
<evidence type="ECO:0000259" key="1">
    <source>
        <dbReference type="Pfam" id="PF13460"/>
    </source>
</evidence>
<evidence type="ECO:0000313" key="3">
    <source>
        <dbReference type="Proteomes" id="UP000588112"/>
    </source>
</evidence>
<comment type="caution">
    <text evidence="2">The sequence shown here is derived from an EMBL/GenBank/DDBJ whole genome shotgun (WGS) entry which is preliminary data.</text>
</comment>
<dbReference type="SUPFAM" id="SSF51735">
    <property type="entry name" value="NAD(P)-binding Rossmann-fold domains"/>
    <property type="match status" value="1"/>
</dbReference>
<dbReference type="PANTHER" id="PTHR43162">
    <property type="match status" value="1"/>
</dbReference>
<name>A0A7W8Z1U5_9ACTN</name>
<keyword evidence="3" id="KW-1185">Reference proteome</keyword>
<organism evidence="2 3">
    <name type="scientific">Sphaerisporangium krabiense</name>
    <dbReference type="NCBI Taxonomy" id="763782"/>
    <lineage>
        <taxon>Bacteria</taxon>
        <taxon>Bacillati</taxon>
        <taxon>Actinomycetota</taxon>
        <taxon>Actinomycetes</taxon>
        <taxon>Streptosporangiales</taxon>
        <taxon>Streptosporangiaceae</taxon>
        <taxon>Sphaerisporangium</taxon>
    </lineage>
</organism>